<evidence type="ECO:0000256" key="5">
    <source>
        <dbReference type="HAMAP-Rule" id="MF_00099"/>
    </source>
</evidence>
<feature type="active site" evidence="5 6">
    <location>
        <position position="299"/>
    </location>
</feature>
<dbReference type="RefSeq" id="WP_151058816.1">
    <property type="nucleotide sequence ID" value="NZ_CP044222.1"/>
</dbReference>
<evidence type="ECO:0000256" key="7">
    <source>
        <dbReference type="PROSITE-ProRule" id="PRU00169"/>
    </source>
</evidence>
<comment type="function">
    <text evidence="5">Involved in chemotaxis. Part of a chemotaxis signal transduction system that modulates chemotaxis in response to various stimuli. Catalyzes the demethylation of specific methylglutamate residues introduced into the chemoreceptors (methyl-accepting chemotaxis proteins or MCP) by CheR. Also mediates the irreversible deamidation of specific glutamine residues to glutamic acid.</text>
</comment>
<keyword evidence="11" id="KW-1185">Reference proteome</keyword>
<dbReference type="InterPro" id="IPR000673">
    <property type="entry name" value="Sig_transdc_resp-reg_Me-estase"/>
</dbReference>
<dbReference type="Pfam" id="PF00072">
    <property type="entry name" value="Response_reg"/>
    <property type="match status" value="1"/>
</dbReference>
<feature type="domain" description="Response regulatory" evidence="8">
    <location>
        <begin position="5"/>
        <end position="122"/>
    </location>
</feature>
<proteinExistence type="inferred from homology"/>
<dbReference type="InterPro" id="IPR035909">
    <property type="entry name" value="CheB_C"/>
</dbReference>
<dbReference type="GO" id="GO:0050568">
    <property type="term" value="F:protein-glutamine glutaminase activity"/>
    <property type="evidence" value="ECO:0007669"/>
    <property type="project" value="UniProtKB-UniRule"/>
</dbReference>
<dbReference type="SUPFAM" id="SSF52738">
    <property type="entry name" value="Methylesterase CheB, C-terminal domain"/>
    <property type="match status" value="1"/>
</dbReference>
<dbReference type="EC" id="3.5.1.44" evidence="5"/>
<evidence type="ECO:0000259" key="9">
    <source>
        <dbReference type="PROSITE" id="PS50122"/>
    </source>
</evidence>
<organism evidence="10 11">
    <name type="scientific">Nitrincola iocasae</name>
    <dbReference type="NCBI Taxonomy" id="2614693"/>
    <lineage>
        <taxon>Bacteria</taxon>
        <taxon>Pseudomonadati</taxon>
        <taxon>Pseudomonadota</taxon>
        <taxon>Gammaproteobacteria</taxon>
        <taxon>Oceanospirillales</taxon>
        <taxon>Oceanospirillaceae</taxon>
        <taxon>Nitrincola</taxon>
    </lineage>
</organism>
<comment type="PTM">
    <text evidence="5">Phosphorylated by CheA. Phosphorylation of the N-terminal regulatory domain activates the methylesterase activity.</text>
</comment>
<dbReference type="CDD" id="cd17541">
    <property type="entry name" value="REC_CheB-like"/>
    <property type="match status" value="1"/>
</dbReference>
<dbReference type="GO" id="GO:0005737">
    <property type="term" value="C:cytoplasm"/>
    <property type="evidence" value="ECO:0007669"/>
    <property type="project" value="UniProtKB-SubCell"/>
</dbReference>
<keyword evidence="3 5" id="KW-0378">Hydrolase</keyword>
<feature type="active site" evidence="5 6">
    <location>
        <position position="203"/>
    </location>
</feature>
<keyword evidence="2 5" id="KW-0145">Chemotaxis</keyword>
<dbReference type="GO" id="GO:0000156">
    <property type="term" value="F:phosphorelay response regulator activity"/>
    <property type="evidence" value="ECO:0007669"/>
    <property type="project" value="InterPro"/>
</dbReference>
<dbReference type="KEGG" id="nik:F5I99_19080"/>
<comment type="domain">
    <text evidence="5">Contains a C-terminal catalytic domain, and an N-terminal region which modulates catalytic activity.</text>
</comment>
<protein>
    <recommendedName>
        <fullName evidence="5">Protein-glutamate methylesterase/protein-glutamine glutaminase</fullName>
        <ecNumber evidence="5">3.1.1.61</ecNumber>
        <ecNumber evidence="5">3.5.1.44</ecNumber>
    </recommendedName>
</protein>
<evidence type="ECO:0000256" key="1">
    <source>
        <dbReference type="ARBA" id="ARBA00022490"/>
    </source>
</evidence>
<comment type="similarity">
    <text evidence="5">Belongs to the CheB family.</text>
</comment>
<evidence type="ECO:0000313" key="11">
    <source>
        <dbReference type="Proteomes" id="UP000325606"/>
    </source>
</evidence>
<dbReference type="AlphaFoldDB" id="A0A5J6LIJ5"/>
<dbReference type="SUPFAM" id="SSF52172">
    <property type="entry name" value="CheY-like"/>
    <property type="match status" value="1"/>
</dbReference>
<name>A0A5J6LIJ5_9GAMM</name>
<dbReference type="InterPro" id="IPR001789">
    <property type="entry name" value="Sig_transdc_resp-reg_receiver"/>
</dbReference>
<evidence type="ECO:0000256" key="3">
    <source>
        <dbReference type="ARBA" id="ARBA00022801"/>
    </source>
</evidence>
<feature type="active site" evidence="5 6">
    <location>
        <position position="177"/>
    </location>
</feature>
<evidence type="ECO:0000256" key="6">
    <source>
        <dbReference type="PROSITE-ProRule" id="PRU00050"/>
    </source>
</evidence>
<dbReference type="PROSITE" id="PS50122">
    <property type="entry name" value="CHEB"/>
    <property type="match status" value="1"/>
</dbReference>
<dbReference type="PANTHER" id="PTHR42872">
    <property type="entry name" value="PROTEIN-GLUTAMATE METHYLESTERASE/PROTEIN-GLUTAMINE GLUTAMINASE"/>
    <property type="match status" value="1"/>
</dbReference>
<dbReference type="PROSITE" id="PS50110">
    <property type="entry name" value="RESPONSE_REGULATORY"/>
    <property type="match status" value="1"/>
</dbReference>
<keyword evidence="5 7" id="KW-0597">Phosphoprotein</keyword>
<evidence type="ECO:0000256" key="2">
    <source>
        <dbReference type="ARBA" id="ARBA00022500"/>
    </source>
</evidence>
<dbReference type="HAMAP" id="MF_00099">
    <property type="entry name" value="CheB_chemtxs"/>
    <property type="match status" value="1"/>
</dbReference>
<reference evidence="10 11" key="1">
    <citation type="submission" date="2019-09" db="EMBL/GenBank/DDBJ databases">
        <title>Nitrincola iocasae sp. nov., a bacterium isolated from the sediment collected at a cold seep field in South China Sea.</title>
        <authorList>
            <person name="Zhang H."/>
            <person name="Wang H."/>
            <person name="Li C."/>
        </authorList>
    </citation>
    <scope>NUCLEOTIDE SEQUENCE [LARGE SCALE GENOMIC DNA]</scope>
    <source>
        <strain evidence="10 11">KXZD1103</strain>
    </source>
</reference>
<dbReference type="SMART" id="SM00448">
    <property type="entry name" value="REC"/>
    <property type="match status" value="1"/>
</dbReference>
<dbReference type="PIRSF" id="PIRSF000876">
    <property type="entry name" value="RR_chemtxs_CheB"/>
    <property type="match status" value="1"/>
</dbReference>
<dbReference type="Pfam" id="PF01339">
    <property type="entry name" value="CheB_methylest"/>
    <property type="match status" value="1"/>
</dbReference>
<keyword evidence="1 5" id="KW-0963">Cytoplasm</keyword>
<comment type="catalytic activity">
    <reaction evidence="5">
        <text>L-glutaminyl-[protein] + H2O = L-glutamyl-[protein] + NH4(+)</text>
        <dbReference type="Rhea" id="RHEA:16441"/>
        <dbReference type="Rhea" id="RHEA-COMP:10207"/>
        <dbReference type="Rhea" id="RHEA-COMP:10208"/>
        <dbReference type="ChEBI" id="CHEBI:15377"/>
        <dbReference type="ChEBI" id="CHEBI:28938"/>
        <dbReference type="ChEBI" id="CHEBI:29973"/>
        <dbReference type="ChEBI" id="CHEBI:30011"/>
        <dbReference type="EC" id="3.5.1.44"/>
    </reaction>
</comment>
<dbReference type="EMBL" id="CP044222">
    <property type="protein sequence ID" value="QEW08419.1"/>
    <property type="molecule type" value="Genomic_DNA"/>
</dbReference>
<dbReference type="GO" id="GO:0008984">
    <property type="term" value="F:protein-glutamate methylesterase activity"/>
    <property type="evidence" value="ECO:0007669"/>
    <property type="project" value="UniProtKB-UniRule"/>
</dbReference>
<dbReference type="Proteomes" id="UP000325606">
    <property type="component" value="Chromosome"/>
</dbReference>
<feature type="domain" description="CheB-type methylesterase" evidence="9">
    <location>
        <begin position="165"/>
        <end position="351"/>
    </location>
</feature>
<dbReference type="GO" id="GO:0006935">
    <property type="term" value="P:chemotaxis"/>
    <property type="evidence" value="ECO:0007669"/>
    <property type="project" value="UniProtKB-UniRule"/>
</dbReference>
<dbReference type="NCBIfam" id="NF001965">
    <property type="entry name" value="PRK00742.1"/>
    <property type="match status" value="1"/>
</dbReference>
<dbReference type="Gene3D" id="3.40.50.2300">
    <property type="match status" value="1"/>
</dbReference>
<evidence type="ECO:0000259" key="8">
    <source>
        <dbReference type="PROSITE" id="PS50110"/>
    </source>
</evidence>
<dbReference type="NCBIfam" id="NF009206">
    <property type="entry name" value="PRK12555.1"/>
    <property type="match status" value="1"/>
</dbReference>
<gene>
    <name evidence="5" type="primary">cheB</name>
    <name evidence="10" type="ORF">F5I99_19080</name>
</gene>
<comment type="catalytic activity">
    <reaction evidence="4 5">
        <text>[protein]-L-glutamate 5-O-methyl ester + H2O = L-glutamyl-[protein] + methanol + H(+)</text>
        <dbReference type="Rhea" id="RHEA:23236"/>
        <dbReference type="Rhea" id="RHEA-COMP:10208"/>
        <dbReference type="Rhea" id="RHEA-COMP:10311"/>
        <dbReference type="ChEBI" id="CHEBI:15377"/>
        <dbReference type="ChEBI" id="CHEBI:15378"/>
        <dbReference type="ChEBI" id="CHEBI:17790"/>
        <dbReference type="ChEBI" id="CHEBI:29973"/>
        <dbReference type="ChEBI" id="CHEBI:82795"/>
        <dbReference type="EC" id="3.1.1.61"/>
    </reaction>
</comment>
<dbReference type="CDD" id="cd16432">
    <property type="entry name" value="CheB_Rec"/>
    <property type="match status" value="1"/>
</dbReference>
<sequence>MSAIKVFIVDDSAVVRQVLSATLAEDPDIEVIGVASDPLFAIERMAKAWPDVIVLDVEMPRMDGITFLRKIMAEHPTPVVICSTLTEKGAETTMLAMSAGAVGIVTKPKIGLKQYLQDASCDLVGAVKAAARANPRRLAQPTALPKIKPKLSADAIISAATGTLAQTTDRVVALGTSTGGTQALEVVLTALPRVCPGIIVVQHMPEKFTEAFARRLNGLCQMEVREAVNGDRVMPGRVLIAPGGRHMLLKRSGAQYHVDIVDGPPVSRHRPSVDVLFRSVAKFAGRNALGIIMTGMGDDGARGLKEMRDAGACTLAQDEDTCVVYGMPKEAVKLDAVDRSLPLDEIPAAIMHIPTSAEQRRGKS</sequence>
<dbReference type="PANTHER" id="PTHR42872:SF6">
    <property type="entry name" value="PROTEIN-GLUTAMATE METHYLESTERASE_PROTEIN-GLUTAMINE GLUTAMINASE"/>
    <property type="match status" value="1"/>
</dbReference>
<dbReference type="InterPro" id="IPR011006">
    <property type="entry name" value="CheY-like_superfamily"/>
</dbReference>
<dbReference type="Gene3D" id="3.40.50.180">
    <property type="entry name" value="Methylesterase CheB, C-terminal domain"/>
    <property type="match status" value="1"/>
</dbReference>
<accession>A0A5J6LIJ5</accession>
<evidence type="ECO:0000313" key="10">
    <source>
        <dbReference type="EMBL" id="QEW08419.1"/>
    </source>
</evidence>
<dbReference type="InterPro" id="IPR008248">
    <property type="entry name" value="CheB-like"/>
</dbReference>
<feature type="modified residue" description="4-aspartylphosphate" evidence="5 7">
    <location>
        <position position="56"/>
    </location>
</feature>
<comment type="subcellular location">
    <subcellularLocation>
        <location evidence="5">Cytoplasm</location>
    </subcellularLocation>
</comment>
<dbReference type="EC" id="3.1.1.61" evidence="5"/>
<evidence type="ECO:0000256" key="4">
    <source>
        <dbReference type="ARBA" id="ARBA00048267"/>
    </source>
</evidence>